<dbReference type="GO" id="GO:0055085">
    <property type="term" value="P:transmembrane transport"/>
    <property type="evidence" value="ECO:0007669"/>
    <property type="project" value="InterPro"/>
</dbReference>
<name>X1GJD9_9ZZZZ</name>
<protein>
    <submittedName>
        <fullName evidence="7">Uncharacterized protein</fullName>
    </submittedName>
</protein>
<evidence type="ECO:0000256" key="6">
    <source>
        <dbReference type="SAM" id="Phobius"/>
    </source>
</evidence>
<dbReference type="AlphaFoldDB" id="X1GJD9"/>
<evidence type="ECO:0000256" key="2">
    <source>
        <dbReference type="ARBA" id="ARBA00008034"/>
    </source>
</evidence>
<dbReference type="PANTHER" id="PTHR30477:SF19">
    <property type="entry name" value="METAL ABC TRANSPORTER PERMEASE"/>
    <property type="match status" value="1"/>
</dbReference>
<evidence type="ECO:0000256" key="4">
    <source>
        <dbReference type="ARBA" id="ARBA00022989"/>
    </source>
</evidence>
<feature type="transmembrane region" description="Helical" evidence="6">
    <location>
        <begin position="134"/>
        <end position="154"/>
    </location>
</feature>
<evidence type="ECO:0000256" key="3">
    <source>
        <dbReference type="ARBA" id="ARBA00022692"/>
    </source>
</evidence>
<feature type="transmembrane region" description="Helical" evidence="6">
    <location>
        <begin position="34"/>
        <end position="56"/>
    </location>
</feature>
<comment type="subcellular location">
    <subcellularLocation>
        <location evidence="1">Membrane</location>
        <topology evidence="1">Multi-pass membrane protein</topology>
    </subcellularLocation>
</comment>
<comment type="caution">
    <text evidence="7">The sequence shown here is derived from an EMBL/GenBank/DDBJ whole genome shotgun (WGS) entry which is preliminary data.</text>
</comment>
<dbReference type="GO" id="GO:0010043">
    <property type="term" value="P:response to zinc ion"/>
    <property type="evidence" value="ECO:0007669"/>
    <property type="project" value="TreeGrafter"/>
</dbReference>
<dbReference type="EMBL" id="BARU01018568">
    <property type="protein sequence ID" value="GAH58016.1"/>
    <property type="molecule type" value="Genomic_DNA"/>
</dbReference>
<feature type="non-terminal residue" evidence="7">
    <location>
        <position position="200"/>
    </location>
</feature>
<dbReference type="GO" id="GO:0043190">
    <property type="term" value="C:ATP-binding cassette (ABC) transporter complex"/>
    <property type="evidence" value="ECO:0007669"/>
    <property type="project" value="InterPro"/>
</dbReference>
<organism evidence="7">
    <name type="scientific">marine sediment metagenome</name>
    <dbReference type="NCBI Taxonomy" id="412755"/>
    <lineage>
        <taxon>unclassified sequences</taxon>
        <taxon>metagenomes</taxon>
        <taxon>ecological metagenomes</taxon>
    </lineage>
</organism>
<dbReference type="Gene3D" id="1.10.3470.10">
    <property type="entry name" value="ABC transporter involved in vitamin B12 uptake, BtuC"/>
    <property type="match status" value="1"/>
</dbReference>
<dbReference type="InterPro" id="IPR001626">
    <property type="entry name" value="ABC_TroCD"/>
</dbReference>
<dbReference type="SUPFAM" id="SSF81345">
    <property type="entry name" value="ABC transporter involved in vitamin B12 uptake, BtuC"/>
    <property type="match status" value="1"/>
</dbReference>
<dbReference type="InterPro" id="IPR037294">
    <property type="entry name" value="ABC_BtuC-like"/>
</dbReference>
<keyword evidence="5 6" id="KW-0472">Membrane</keyword>
<reference evidence="7" key="1">
    <citation type="journal article" date="2014" name="Front. Microbiol.">
        <title>High frequency of phylogenetically diverse reductive dehalogenase-homologous genes in deep subseafloor sedimentary metagenomes.</title>
        <authorList>
            <person name="Kawai M."/>
            <person name="Futagami T."/>
            <person name="Toyoda A."/>
            <person name="Takaki Y."/>
            <person name="Nishi S."/>
            <person name="Hori S."/>
            <person name="Arai W."/>
            <person name="Tsubouchi T."/>
            <person name="Morono Y."/>
            <person name="Uchiyama I."/>
            <person name="Ito T."/>
            <person name="Fujiyama A."/>
            <person name="Inagaki F."/>
            <person name="Takami H."/>
        </authorList>
    </citation>
    <scope>NUCLEOTIDE SEQUENCE</scope>
    <source>
        <strain evidence="7">Expedition CK06-06</strain>
    </source>
</reference>
<accession>X1GJD9</accession>
<feature type="transmembrane region" description="Helical" evidence="6">
    <location>
        <begin position="62"/>
        <end position="82"/>
    </location>
</feature>
<comment type="similarity">
    <text evidence="2">Belongs to the ABC-3 integral membrane protein family.</text>
</comment>
<feature type="transmembrane region" description="Helical" evidence="6">
    <location>
        <begin position="175"/>
        <end position="197"/>
    </location>
</feature>
<feature type="transmembrane region" description="Helical" evidence="6">
    <location>
        <begin position="94"/>
        <end position="114"/>
    </location>
</feature>
<evidence type="ECO:0000313" key="7">
    <source>
        <dbReference type="EMBL" id="GAH58016.1"/>
    </source>
</evidence>
<dbReference type="PANTHER" id="PTHR30477">
    <property type="entry name" value="ABC-TRANSPORTER METAL-BINDING PROTEIN"/>
    <property type="match status" value="1"/>
</dbReference>
<keyword evidence="4 6" id="KW-1133">Transmembrane helix</keyword>
<dbReference type="Pfam" id="PF00950">
    <property type="entry name" value="ABC-3"/>
    <property type="match status" value="1"/>
</dbReference>
<feature type="transmembrane region" description="Helical" evidence="6">
    <location>
        <begin position="6"/>
        <end position="27"/>
    </location>
</feature>
<sequence>MIEMLGMLVLPFLACMVFGVALSYFGFQVLKREIIFVDIALAQVAAVGSLVAHLAFDAEEESLLAYALSFAFIALVALFYAVTRKHIVQISTEAVIGLSYAITAAAAMFLIGVATGHHIHAEEMLAGKLLWVTWPYLIACLIVAVIVFALVWLFRKPFYETSADYDHAVAQGRKVVWWDFLFYILLGALITLFVPVAGVV</sequence>
<proteinExistence type="inferred from homology"/>
<evidence type="ECO:0000256" key="5">
    <source>
        <dbReference type="ARBA" id="ARBA00023136"/>
    </source>
</evidence>
<keyword evidence="3 6" id="KW-0812">Transmembrane</keyword>
<evidence type="ECO:0000256" key="1">
    <source>
        <dbReference type="ARBA" id="ARBA00004141"/>
    </source>
</evidence>
<gene>
    <name evidence="7" type="ORF">S03H2_30680</name>
</gene>